<feature type="domain" description="AMP-binding enzyme C-terminal" evidence="2">
    <location>
        <begin position="426"/>
        <end position="499"/>
    </location>
</feature>
<accession>A0A2T4ULA0</accession>
<evidence type="ECO:0000313" key="3">
    <source>
        <dbReference type="EMBL" id="PTL60024.1"/>
    </source>
</evidence>
<dbReference type="Pfam" id="PF13193">
    <property type="entry name" value="AMP-binding_C"/>
    <property type="match status" value="1"/>
</dbReference>
<dbReference type="InterPro" id="IPR000873">
    <property type="entry name" value="AMP-dep_synth/lig_dom"/>
</dbReference>
<dbReference type="InterPro" id="IPR020845">
    <property type="entry name" value="AMP-binding_CS"/>
</dbReference>
<dbReference type="PROSITE" id="PS00455">
    <property type="entry name" value="AMP_BINDING"/>
    <property type="match status" value="1"/>
</dbReference>
<proteinExistence type="predicted"/>
<reference evidence="3 4" key="1">
    <citation type="submission" date="2018-03" db="EMBL/GenBank/DDBJ databases">
        <title>Aquarubrobacter algicola gen. nov., sp. nov., a novel actinobacterium isolated from shallow eutrophic lake during the end of cyanobacterial harmful algal blooms.</title>
        <authorList>
            <person name="Chun S.J."/>
        </authorList>
    </citation>
    <scope>NUCLEOTIDE SEQUENCE [LARGE SCALE GENOMIC DNA]</scope>
    <source>
        <strain evidence="3 4">Seoho-28</strain>
    </source>
</reference>
<keyword evidence="3" id="KW-0436">Ligase</keyword>
<protein>
    <submittedName>
        <fullName evidence="3">O-succinylbenzoate--CoA ligase</fullName>
    </submittedName>
</protein>
<dbReference type="Pfam" id="PF00501">
    <property type="entry name" value="AMP-binding"/>
    <property type="match status" value="1"/>
</dbReference>
<dbReference type="RefSeq" id="WP_107568668.1">
    <property type="nucleotide sequence ID" value="NZ_PYYB01000001.1"/>
</dbReference>
<dbReference type="SUPFAM" id="SSF56801">
    <property type="entry name" value="Acetyl-CoA synthetase-like"/>
    <property type="match status" value="1"/>
</dbReference>
<dbReference type="InterPro" id="IPR045851">
    <property type="entry name" value="AMP-bd_C_sf"/>
</dbReference>
<dbReference type="GO" id="GO:0016878">
    <property type="term" value="F:acid-thiol ligase activity"/>
    <property type="evidence" value="ECO:0007669"/>
    <property type="project" value="UniProtKB-ARBA"/>
</dbReference>
<dbReference type="Gene3D" id="3.30.300.30">
    <property type="match status" value="1"/>
</dbReference>
<dbReference type="AlphaFoldDB" id="A0A2T4ULA0"/>
<dbReference type="Proteomes" id="UP000240739">
    <property type="component" value="Unassembled WGS sequence"/>
</dbReference>
<dbReference type="Gene3D" id="3.40.50.12780">
    <property type="entry name" value="N-terminal domain of ligase-like"/>
    <property type="match status" value="1"/>
</dbReference>
<dbReference type="OrthoDB" id="9803968at2"/>
<sequence length="517" mass="55634">MGLSRNVFGVLERTAQSHAGEQVAFVHEGEARSFREVRDRSLRLAEGLRSAGVAPGDRVAVFLTNGHPWTEVFFGLAALGAVCVPVNVLLQPQEIDHVCRDSGARCLIADARGADAVAALAGLPELVVTVGDMAVSHPGRTVAYETLLQTPLPGGDVVGPALDDLASLYYSSGTTGLPKAAAHTHDGILWNSYHQIHDLGLDATTRYLVVPSLSWAAGFHNLTLALVMLGGRSVIMSTGATSPENLVATIEREDITHTFFVPALLRRFLEEPALLERLRRTRLRWLVSGSEPVPRAVIERLAAELPACSIVQGYGLSEFPTMATMLRADEAITHAGSAGRPLSVTDLAVQRPDGTIARRGEGEILLRSLATMREYAGRPEETAAAFADGWLHTGDLGVVDDDGFLTITGRKKDMIISGGLNVYPKEIEEVLYRIPGIREAAVVGVPDDRWGETAVAVVVGDDLDPESIREHCAGQLASYKRPRAVLLHADPLPRNPTGKVLKRELRPWAADRIAAAR</sequence>
<feature type="domain" description="AMP-dependent synthetase/ligase" evidence="1">
    <location>
        <begin position="11"/>
        <end position="375"/>
    </location>
</feature>
<dbReference type="InterPro" id="IPR042099">
    <property type="entry name" value="ANL_N_sf"/>
</dbReference>
<evidence type="ECO:0000313" key="4">
    <source>
        <dbReference type="Proteomes" id="UP000240739"/>
    </source>
</evidence>
<evidence type="ECO:0000259" key="1">
    <source>
        <dbReference type="Pfam" id="PF00501"/>
    </source>
</evidence>
<gene>
    <name evidence="3" type="ORF">C7Y72_10385</name>
</gene>
<evidence type="ECO:0000259" key="2">
    <source>
        <dbReference type="Pfam" id="PF13193"/>
    </source>
</evidence>
<comment type="caution">
    <text evidence="3">The sequence shown here is derived from an EMBL/GenBank/DDBJ whole genome shotgun (WGS) entry which is preliminary data.</text>
</comment>
<keyword evidence="4" id="KW-1185">Reference proteome</keyword>
<organism evidence="3 4">
    <name type="scientific">Paraconexibacter algicola</name>
    <dbReference type="NCBI Taxonomy" id="2133960"/>
    <lineage>
        <taxon>Bacteria</taxon>
        <taxon>Bacillati</taxon>
        <taxon>Actinomycetota</taxon>
        <taxon>Thermoleophilia</taxon>
        <taxon>Solirubrobacterales</taxon>
        <taxon>Paraconexibacteraceae</taxon>
        <taxon>Paraconexibacter</taxon>
    </lineage>
</organism>
<dbReference type="PANTHER" id="PTHR43767">
    <property type="entry name" value="LONG-CHAIN-FATTY-ACID--COA LIGASE"/>
    <property type="match status" value="1"/>
</dbReference>
<name>A0A2T4ULA0_9ACTN</name>
<dbReference type="EMBL" id="PYYB01000001">
    <property type="protein sequence ID" value="PTL60024.1"/>
    <property type="molecule type" value="Genomic_DNA"/>
</dbReference>
<dbReference type="PANTHER" id="PTHR43767:SF1">
    <property type="entry name" value="NONRIBOSOMAL PEPTIDE SYNTHASE PES1 (EUROFUNG)-RELATED"/>
    <property type="match status" value="1"/>
</dbReference>
<dbReference type="InterPro" id="IPR025110">
    <property type="entry name" value="AMP-bd_C"/>
</dbReference>
<dbReference type="InterPro" id="IPR050237">
    <property type="entry name" value="ATP-dep_AMP-bd_enzyme"/>
</dbReference>